<gene>
    <name evidence="4" type="ORF">LTR36_010240</name>
</gene>
<evidence type="ECO:0000256" key="2">
    <source>
        <dbReference type="SAM" id="Phobius"/>
    </source>
</evidence>
<keyword evidence="2" id="KW-0812">Transmembrane</keyword>
<evidence type="ECO:0000256" key="3">
    <source>
        <dbReference type="SAM" id="SignalP"/>
    </source>
</evidence>
<keyword evidence="3" id="KW-0732">Signal</keyword>
<dbReference type="Proteomes" id="UP001324427">
    <property type="component" value="Unassembled WGS sequence"/>
</dbReference>
<evidence type="ECO:0000313" key="5">
    <source>
        <dbReference type="Proteomes" id="UP001324427"/>
    </source>
</evidence>
<keyword evidence="5" id="KW-1185">Reference proteome</keyword>
<evidence type="ECO:0008006" key="6">
    <source>
        <dbReference type="Google" id="ProtNLM"/>
    </source>
</evidence>
<sequence>MAPLLLKTLSTVLVAFAVLHVHRVAANCYYPNGDLSISDDACSSNGGACCPEQWECLSNGLCYNGKDDFYGRYTCTDETWQSGSCPQICTQGNTATGDEAMLQCADGSWCCDGNRSFNCCTTADTSFLSLPQGNFVASILSIPSPSSVASTASSNLPASTSDATPTTPSSSAQAQTTSSSSTSAVSSTSTTSANSQTSPSTLSTASAGSPTSQQRSTTPATSTITSASMTTASDGVVSTVFVVSVQSAAPSATSTNHAPDPSSHLGLVIGLAVGIPIFLLACAIIAFILWRRRKATRGQPYLSPPRNSDEDRDMTDKYGHQVGHLAPDGRAPELDSYPVALGRTKSGRHSELEGSGLLHSPATSTGTAPPQYTQQSPRSPGLHSVQEEPQEPHELWGGYVPYRPPRGELPSEREAADNGAQH</sequence>
<reference evidence="4 5" key="1">
    <citation type="submission" date="2021-11" db="EMBL/GenBank/DDBJ databases">
        <title>Black yeast isolated from Biological Soil Crust.</title>
        <authorList>
            <person name="Kurbessoian T."/>
        </authorList>
    </citation>
    <scope>NUCLEOTIDE SEQUENCE [LARGE SCALE GENOMIC DNA]</scope>
    <source>
        <strain evidence="4 5">CCFEE 5522</strain>
    </source>
</reference>
<name>A0AAV9JUX1_9PEZI</name>
<evidence type="ECO:0000256" key="1">
    <source>
        <dbReference type="SAM" id="MobiDB-lite"/>
    </source>
</evidence>
<organism evidence="4 5">
    <name type="scientific">Oleoguttula mirabilis</name>
    <dbReference type="NCBI Taxonomy" id="1507867"/>
    <lineage>
        <taxon>Eukaryota</taxon>
        <taxon>Fungi</taxon>
        <taxon>Dikarya</taxon>
        <taxon>Ascomycota</taxon>
        <taxon>Pezizomycotina</taxon>
        <taxon>Dothideomycetes</taxon>
        <taxon>Dothideomycetidae</taxon>
        <taxon>Mycosphaerellales</taxon>
        <taxon>Teratosphaeriaceae</taxon>
        <taxon>Oleoguttula</taxon>
    </lineage>
</organism>
<evidence type="ECO:0000313" key="4">
    <source>
        <dbReference type="EMBL" id="KAK4548369.1"/>
    </source>
</evidence>
<feature type="region of interest" description="Disordered" evidence="1">
    <location>
        <begin position="150"/>
        <end position="224"/>
    </location>
</feature>
<protein>
    <recommendedName>
        <fullName evidence="6">Mid2 domain-containing protein</fullName>
    </recommendedName>
</protein>
<feature type="chain" id="PRO_5043855177" description="Mid2 domain-containing protein" evidence="3">
    <location>
        <begin position="27"/>
        <end position="422"/>
    </location>
</feature>
<accession>A0AAV9JUX1</accession>
<dbReference type="EMBL" id="JAVFHQ010000008">
    <property type="protein sequence ID" value="KAK4548369.1"/>
    <property type="molecule type" value="Genomic_DNA"/>
</dbReference>
<feature type="transmembrane region" description="Helical" evidence="2">
    <location>
        <begin position="265"/>
        <end position="290"/>
    </location>
</feature>
<feature type="compositionally biased region" description="Polar residues" evidence="1">
    <location>
        <begin position="361"/>
        <end position="378"/>
    </location>
</feature>
<keyword evidence="2" id="KW-0472">Membrane</keyword>
<dbReference type="AlphaFoldDB" id="A0AAV9JUX1"/>
<feature type="compositionally biased region" description="Low complexity" evidence="1">
    <location>
        <begin position="150"/>
        <end position="201"/>
    </location>
</feature>
<feature type="compositionally biased region" description="Basic and acidic residues" evidence="1">
    <location>
        <begin position="405"/>
        <end position="416"/>
    </location>
</feature>
<proteinExistence type="predicted"/>
<feature type="region of interest" description="Disordered" evidence="1">
    <location>
        <begin position="298"/>
        <end position="422"/>
    </location>
</feature>
<comment type="caution">
    <text evidence="4">The sequence shown here is derived from an EMBL/GenBank/DDBJ whole genome shotgun (WGS) entry which is preliminary data.</text>
</comment>
<feature type="compositionally biased region" description="Polar residues" evidence="1">
    <location>
        <begin position="202"/>
        <end position="215"/>
    </location>
</feature>
<feature type="signal peptide" evidence="3">
    <location>
        <begin position="1"/>
        <end position="26"/>
    </location>
</feature>
<keyword evidence="2" id="KW-1133">Transmembrane helix</keyword>